<gene>
    <name evidence="7" type="ORF">GSPATT00029187001</name>
</gene>
<evidence type="ECO:0000256" key="3">
    <source>
        <dbReference type="ARBA" id="ARBA00022741"/>
    </source>
</evidence>
<evidence type="ECO:0000256" key="4">
    <source>
        <dbReference type="ARBA" id="ARBA00022777"/>
    </source>
</evidence>
<keyword evidence="5" id="KW-0067">ATP-binding</keyword>
<dbReference type="GO" id="GO:0005524">
    <property type="term" value="F:ATP binding"/>
    <property type="evidence" value="ECO:0007669"/>
    <property type="project" value="UniProtKB-KW"/>
</dbReference>
<keyword evidence="8" id="KW-1185">Reference proteome</keyword>
<evidence type="ECO:0000256" key="1">
    <source>
        <dbReference type="ARBA" id="ARBA00022527"/>
    </source>
</evidence>
<keyword evidence="2" id="KW-0808">Transferase</keyword>
<sequence>MIHNGNPKMLKNRITLRNQSTQSTDSGSFHISSKSGVYREFTLILKGQNLYKFRNHKWKVCDMVKHNLLWEGCRLGFGQNYLEIYDKIEELLKYQKRSAFNRISLKNTLFSNQLDRVSMERYVLTIQVWFTELKIIEFAIKTLKNLICIYQELEIAQQVDHPDLVHIYESFNLYLNYYWVAICDKKLKNRSISLNLLIAYFFRIYEWPLCDAQRHKTREYYAQIFIGSFPELLQNKLFDFKVDFFSIGVLLFQMLTGQIPFESENYNKRVQLNKQGLFDLSVANSSREALDFLQSFLSKILPIDQPPLRLQIMESSTRIMGRFISNTLVSQSQSSQLLSPKKANQLSQRMNSLHQYDIEKLHNRVQGGRLWSIILCQRGNKIIIIRITKYHIVEVRNQRSCCFLNLDVSYQL</sequence>
<dbReference type="GO" id="GO:0007165">
    <property type="term" value="P:signal transduction"/>
    <property type="evidence" value="ECO:0000318"/>
    <property type="project" value="GO_Central"/>
</dbReference>
<keyword evidence="3" id="KW-0547">Nucleotide-binding</keyword>
<dbReference type="Proteomes" id="UP000000600">
    <property type="component" value="Unassembled WGS sequence"/>
</dbReference>
<protein>
    <recommendedName>
        <fullName evidence="6">Protein kinase domain-containing protein</fullName>
    </recommendedName>
</protein>
<evidence type="ECO:0000259" key="6">
    <source>
        <dbReference type="PROSITE" id="PS50011"/>
    </source>
</evidence>
<keyword evidence="1" id="KW-0723">Serine/threonine-protein kinase</keyword>
<dbReference type="SMART" id="SM00220">
    <property type="entry name" value="S_TKc"/>
    <property type="match status" value="1"/>
</dbReference>
<dbReference type="GO" id="GO:0004674">
    <property type="term" value="F:protein serine/threonine kinase activity"/>
    <property type="evidence" value="ECO:0000318"/>
    <property type="project" value="GO_Central"/>
</dbReference>
<dbReference type="HOGENOM" id="CLU_000288_177_1_1"/>
<dbReference type="SUPFAM" id="SSF56112">
    <property type="entry name" value="Protein kinase-like (PK-like)"/>
    <property type="match status" value="1"/>
</dbReference>
<dbReference type="InterPro" id="IPR000719">
    <property type="entry name" value="Prot_kinase_dom"/>
</dbReference>
<dbReference type="Pfam" id="PF00069">
    <property type="entry name" value="Pkinase"/>
    <property type="match status" value="1"/>
</dbReference>
<accession>A0BHY4</accession>
<dbReference type="STRING" id="5888.A0BHY4"/>
<reference evidence="7 8" key="1">
    <citation type="journal article" date="2006" name="Nature">
        <title>Global trends of whole-genome duplications revealed by the ciliate Paramecium tetraurelia.</title>
        <authorList>
            <consortium name="Genoscope"/>
            <person name="Aury J.-M."/>
            <person name="Jaillon O."/>
            <person name="Duret L."/>
            <person name="Noel B."/>
            <person name="Jubin C."/>
            <person name="Porcel B.M."/>
            <person name="Segurens B."/>
            <person name="Daubin V."/>
            <person name="Anthouard V."/>
            <person name="Aiach N."/>
            <person name="Arnaiz O."/>
            <person name="Billaut A."/>
            <person name="Beisson J."/>
            <person name="Blanc I."/>
            <person name="Bouhouche K."/>
            <person name="Camara F."/>
            <person name="Duharcourt S."/>
            <person name="Guigo R."/>
            <person name="Gogendeau D."/>
            <person name="Katinka M."/>
            <person name="Keller A.-M."/>
            <person name="Kissmehl R."/>
            <person name="Klotz C."/>
            <person name="Koll F."/>
            <person name="Le Moue A."/>
            <person name="Lepere C."/>
            <person name="Malinsky S."/>
            <person name="Nowacki M."/>
            <person name="Nowak J.K."/>
            <person name="Plattner H."/>
            <person name="Poulain J."/>
            <person name="Ruiz F."/>
            <person name="Serrano V."/>
            <person name="Zagulski M."/>
            <person name="Dessen P."/>
            <person name="Betermier M."/>
            <person name="Weissenbach J."/>
            <person name="Scarpelli C."/>
            <person name="Schachter V."/>
            <person name="Sperling L."/>
            <person name="Meyer E."/>
            <person name="Cohen J."/>
            <person name="Wincker P."/>
        </authorList>
    </citation>
    <scope>NUCLEOTIDE SEQUENCE [LARGE SCALE GENOMIC DNA]</scope>
    <source>
        <strain evidence="7 8">Stock d4-2</strain>
    </source>
</reference>
<evidence type="ECO:0000256" key="2">
    <source>
        <dbReference type="ARBA" id="ARBA00022679"/>
    </source>
</evidence>
<dbReference type="RefSeq" id="XP_001425549.1">
    <property type="nucleotide sequence ID" value="XM_001425512.1"/>
</dbReference>
<keyword evidence="4" id="KW-0418">Kinase</keyword>
<organism evidence="7 8">
    <name type="scientific">Paramecium tetraurelia</name>
    <dbReference type="NCBI Taxonomy" id="5888"/>
    <lineage>
        <taxon>Eukaryota</taxon>
        <taxon>Sar</taxon>
        <taxon>Alveolata</taxon>
        <taxon>Ciliophora</taxon>
        <taxon>Intramacronucleata</taxon>
        <taxon>Oligohymenophorea</taxon>
        <taxon>Peniculida</taxon>
        <taxon>Parameciidae</taxon>
        <taxon>Paramecium</taxon>
    </lineage>
</organism>
<dbReference type="EMBL" id="CT867996">
    <property type="protein sequence ID" value="CAK58151.1"/>
    <property type="molecule type" value="Genomic_DNA"/>
</dbReference>
<proteinExistence type="predicted"/>
<dbReference type="GeneID" id="5011333"/>
<dbReference type="Gene3D" id="1.10.510.10">
    <property type="entry name" value="Transferase(Phosphotransferase) domain 1"/>
    <property type="match status" value="1"/>
</dbReference>
<dbReference type="AlphaFoldDB" id="A0BHY4"/>
<evidence type="ECO:0000313" key="8">
    <source>
        <dbReference type="Proteomes" id="UP000000600"/>
    </source>
</evidence>
<evidence type="ECO:0000256" key="5">
    <source>
        <dbReference type="ARBA" id="ARBA00022840"/>
    </source>
</evidence>
<dbReference type="PANTHER" id="PTHR24353">
    <property type="entry name" value="CYCLIC NUCLEOTIDE-DEPENDENT PROTEIN KINASE"/>
    <property type="match status" value="1"/>
</dbReference>
<dbReference type="KEGG" id="ptm:GSPATT00029187001"/>
<dbReference type="InParanoid" id="A0BHY4"/>
<evidence type="ECO:0000313" key="7">
    <source>
        <dbReference type="EMBL" id="CAK58151.1"/>
    </source>
</evidence>
<feature type="domain" description="Protein kinase" evidence="6">
    <location>
        <begin position="1"/>
        <end position="324"/>
    </location>
</feature>
<dbReference type="PROSITE" id="PS50011">
    <property type="entry name" value="PROTEIN_KINASE_DOM"/>
    <property type="match status" value="1"/>
</dbReference>
<name>A0BHY4_PARTE</name>
<dbReference type="InterPro" id="IPR011009">
    <property type="entry name" value="Kinase-like_dom_sf"/>
</dbReference>